<evidence type="ECO:0000313" key="5">
    <source>
        <dbReference type="Proteomes" id="UP000037751"/>
    </source>
</evidence>
<dbReference type="InterPro" id="IPR050693">
    <property type="entry name" value="Hsp70_NEF-Inhibitors"/>
</dbReference>
<dbReference type="InterPro" id="IPR016024">
    <property type="entry name" value="ARM-type_fold"/>
</dbReference>
<evidence type="ECO:0000256" key="2">
    <source>
        <dbReference type="ARBA" id="ARBA00022737"/>
    </source>
</evidence>
<dbReference type="Gene3D" id="1.25.10.10">
    <property type="entry name" value="Leucine-rich Repeat Variant"/>
    <property type="match status" value="1"/>
</dbReference>
<protein>
    <submittedName>
        <fullName evidence="4">Nucleotide exchange factors-like protein</fullName>
    </submittedName>
</protein>
<dbReference type="AlphaFoldDB" id="A0A0M8MPE1"/>
<reference evidence="4 5" key="1">
    <citation type="submission" date="2015-07" db="EMBL/GenBank/DDBJ databases">
        <title>Draft Genome Sequence of Malassezia furfur CBS1878 and Malassezia pachydermatis CBS1879.</title>
        <authorList>
            <person name="Triana S."/>
            <person name="Ohm R."/>
            <person name="Gonzalez A."/>
            <person name="DeCock H."/>
            <person name="Restrepo S."/>
            <person name="Celis A."/>
        </authorList>
    </citation>
    <scope>NUCLEOTIDE SEQUENCE [LARGE SCALE GENOMIC DNA]</scope>
    <source>
        <strain evidence="4 5">CBS 1879</strain>
    </source>
</reference>
<dbReference type="PANTHER" id="PTHR19316:SF18">
    <property type="entry name" value="HSP70-BINDING PROTEIN 1"/>
    <property type="match status" value="1"/>
</dbReference>
<comment type="similarity">
    <text evidence="1">Belongs to the FES1 family.</text>
</comment>
<dbReference type="GO" id="GO:0005783">
    <property type="term" value="C:endoplasmic reticulum"/>
    <property type="evidence" value="ECO:0007669"/>
    <property type="project" value="TreeGrafter"/>
</dbReference>
<dbReference type="Proteomes" id="UP000037751">
    <property type="component" value="Unassembled WGS sequence"/>
</dbReference>
<organism evidence="4 5">
    <name type="scientific">Malassezia pachydermatis</name>
    <dbReference type="NCBI Taxonomy" id="77020"/>
    <lineage>
        <taxon>Eukaryota</taxon>
        <taxon>Fungi</taxon>
        <taxon>Dikarya</taxon>
        <taxon>Basidiomycota</taxon>
        <taxon>Ustilaginomycotina</taxon>
        <taxon>Malasseziomycetes</taxon>
        <taxon>Malasseziales</taxon>
        <taxon>Malasseziaceae</taxon>
        <taxon>Malassezia</taxon>
    </lineage>
</organism>
<dbReference type="GO" id="GO:0000774">
    <property type="term" value="F:adenyl-nucleotide exchange factor activity"/>
    <property type="evidence" value="ECO:0007669"/>
    <property type="project" value="TreeGrafter"/>
</dbReference>
<comment type="caution">
    <text evidence="4">The sequence shown here is derived from an EMBL/GenBank/DDBJ whole genome shotgun (WGS) entry which is preliminary data.</text>
</comment>
<dbReference type="RefSeq" id="XP_017993290.1">
    <property type="nucleotide sequence ID" value="XM_018136582.1"/>
</dbReference>
<keyword evidence="2" id="KW-0677">Repeat</keyword>
<dbReference type="SUPFAM" id="SSF48371">
    <property type="entry name" value="ARM repeat"/>
    <property type="match status" value="1"/>
</dbReference>
<sequence length="349" mass="37763">MSNRTADELLKWGLRNAPVSEDGSSSVAQVAADVAAGRRPDLADPGLYDAIMGKSEAQMMQEELSVAVDTTRTVEDRCTALDNFEMLIEQVDNANNMESMRMWPAVIALLRAAEPEIQMAAAWIVGTAVQNNDKAQAIALGHGVLHTLLPLLTAPRTDVRNKGVYALSAMLKHYAAAVQQFGEMDGWSKIRVALDTEHLGVRRKLVFLLNQLILQTHDEPAKAVPPPPPNNVHLPAPHEEVPATMRDGVTHPPVAQILVDTGLVSTILDSLAPVQTDPLPSIALCQGQPVRDDDDYLEKAVQVILTLLSQSPPPSPLPVEQLQQLAHLVSGTRATELGLDTQPLRAYLG</sequence>
<gene>
    <name evidence="4" type="ORF">Malapachy_2089</name>
</gene>
<dbReference type="OrthoDB" id="10250458at2759"/>
<evidence type="ECO:0000256" key="1">
    <source>
        <dbReference type="ARBA" id="ARBA00011045"/>
    </source>
</evidence>
<evidence type="ECO:0000313" key="4">
    <source>
        <dbReference type="EMBL" id="KOS15658.1"/>
    </source>
</evidence>
<name>A0A0M8MPE1_9BASI</name>
<dbReference type="InterPro" id="IPR013918">
    <property type="entry name" value="Nucleotide_exch_fac_Fes1"/>
</dbReference>
<dbReference type="InterPro" id="IPR011989">
    <property type="entry name" value="ARM-like"/>
</dbReference>
<dbReference type="EMBL" id="LGAV01000002">
    <property type="protein sequence ID" value="KOS15658.1"/>
    <property type="molecule type" value="Genomic_DNA"/>
</dbReference>
<dbReference type="GeneID" id="28728457"/>
<dbReference type="PANTHER" id="PTHR19316">
    <property type="entry name" value="PROTEIN FOLDING REGULATOR"/>
    <property type="match status" value="1"/>
</dbReference>
<accession>A0A0M8MPE1</accession>
<dbReference type="Pfam" id="PF08609">
    <property type="entry name" value="Fes1"/>
    <property type="match status" value="1"/>
</dbReference>
<evidence type="ECO:0000259" key="3">
    <source>
        <dbReference type="Pfam" id="PF08609"/>
    </source>
</evidence>
<dbReference type="STRING" id="77020.A0A0M8MPE1"/>
<dbReference type="VEuPathDB" id="FungiDB:Malapachy_2089"/>
<keyword evidence="5" id="KW-1185">Reference proteome</keyword>
<proteinExistence type="inferred from homology"/>
<feature type="domain" description="Nucleotide exchange factor Fes1" evidence="3">
    <location>
        <begin position="7"/>
        <end position="97"/>
    </location>
</feature>